<dbReference type="SMART" id="SM00382">
    <property type="entry name" value="AAA"/>
    <property type="match status" value="1"/>
</dbReference>
<dbReference type="GO" id="GO:0005741">
    <property type="term" value="C:mitochondrial outer membrane"/>
    <property type="evidence" value="ECO:0007669"/>
    <property type="project" value="UniProtKB-SubCell"/>
</dbReference>
<reference evidence="9 10" key="1">
    <citation type="journal article" date="2024" name="Nat. Commun.">
        <title>Phylogenomics reveals the evolutionary origins of lichenization in chlorophyte algae.</title>
        <authorList>
            <person name="Puginier C."/>
            <person name="Libourel C."/>
            <person name="Otte J."/>
            <person name="Skaloud P."/>
            <person name="Haon M."/>
            <person name="Grisel S."/>
            <person name="Petersen M."/>
            <person name="Berrin J.G."/>
            <person name="Delaux P.M."/>
            <person name="Dal Grande F."/>
            <person name="Keller J."/>
        </authorList>
    </citation>
    <scope>NUCLEOTIDE SEQUENCE [LARGE SCALE GENOMIC DNA]</scope>
    <source>
        <strain evidence="9 10">SAG 2523</strain>
    </source>
</reference>
<evidence type="ECO:0000256" key="3">
    <source>
        <dbReference type="ARBA" id="ARBA00022787"/>
    </source>
</evidence>
<evidence type="ECO:0000256" key="5">
    <source>
        <dbReference type="ARBA" id="ARBA00023054"/>
    </source>
</evidence>
<evidence type="ECO:0000259" key="8">
    <source>
        <dbReference type="SMART" id="SM00382"/>
    </source>
</evidence>
<comment type="caution">
    <text evidence="9">The sequence shown here is derived from an EMBL/GenBank/DDBJ whole genome shotgun (WGS) entry which is preliminary data.</text>
</comment>
<dbReference type="PANTHER" id="PTHR45644">
    <property type="entry name" value="AAA ATPASE, PUTATIVE (AFU_ORTHOLOGUE AFUA_2G12920)-RELATED-RELATED"/>
    <property type="match status" value="1"/>
</dbReference>
<dbReference type="InterPro" id="IPR003593">
    <property type="entry name" value="AAA+_ATPase"/>
</dbReference>
<protein>
    <recommendedName>
        <fullName evidence="8">AAA+ ATPase domain-containing protein</fullName>
    </recommendedName>
</protein>
<dbReference type="GO" id="GO:0005524">
    <property type="term" value="F:ATP binding"/>
    <property type="evidence" value="ECO:0007669"/>
    <property type="project" value="UniProtKB-KW"/>
</dbReference>
<dbReference type="AlphaFoldDB" id="A0AAW1RU06"/>
<keyword evidence="3" id="KW-1000">Mitochondrion outer membrane</keyword>
<keyword evidence="5" id="KW-0175">Coiled coil</keyword>
<sequence length="969" mass="104548">SILRLFVDLQDVILAVRFVRSFALYALGPPCQASILKALASPDQNQITFDNLHYYLAADAKDLLRHASYHAFAWRPISLSKYFGRLPPVGRILLQSSSDNSQKYQEAVAAALAKEVGASFLVLDNALLTAIFKQAMGSGSGELGPEPSQDIDVGGGAILPFLLSFWLSGGRIAFVWEVIRRACLTVPGPLVVFIKDADSTVCGNWDRYDAFVDSFGSCHAAGEPTDDLVGPVRHPTIPFMLIGGTALGDSGSHLTQGSSGQAGGAQDTASKIGGTPSGPDDALPGLIPSAADLGLSMTDDRPSPRKLLPRLFMTRVWLSAPSEGAQAVAHRQQLQADAQDLMAERNHQHATAFATRRGSVPPVASEVYRQKALTHQDWGKVMAWANCMEAAFKTKEGHTALERIAAENAKEPAPSSPEPTVPKPDKIRDQTSGDTTRMLQGIPLFQRLRSALKHVQGLVTASLLDGIFPEVPKARASEEESRRKKPMRALVKQLRGLLARTAVHPEQDLAAADPQQPMSGGMQELLAFSKKLTEMRTSEEAIWYGLKMLEQSGGSLRARIKADNQYERRLLSEIVRPEDAGSGFAEVGALAEAKDALREAVQLPLQHPQIFAKGSLVSHCKGVLLFGPPGTGKTLLARAVAAECGASFLTISPSTVASKWLGDGVRSVRAIFSLAAKLSPCVLFVDEVDAILSRRSSRTEHEAMREIKNEFMQNWDGLRTAQGNQRIVVLGASNRPMDLDEAVLRRFARRIFCDLPKRPARAAILEVILAGEQLADDVSLDHLANRTEGFSGSDLRSLCSTAAMRPVRDLLKTTGKSAQVSAAAKPKGKSSGASHDASLSDAAALKPTPTPPSHSTDRQQPSAGPGQEIPEWLVICSRPGIPTSRGIRRGMQLVAKLNDEGRRMAHAASDQASMVLRPITAQDFEEALKQVVASVSGDSSVMADLREWHSQYGEGNERAGWNPKLSYFT</sequence>
<organism evidence="9 10">
    <name type="scientific">Apatococcus fuscideae</name>
    <dbReference type="NCBI Taxonomy" id="2026836"/>
    <lineage>
        <taxon>Eukaryota</taxon>
        <taxon>Viridiplantae</taxon>
        <taxon>Chlorophyta</taxon>
        <taxon>core chlorophytes</taxon>
        <taxon>Trebouxiophyceae</taxon>
        <taxon>Chlorellales</taxon>
        <taxon>Chlorellaceae</taxon>
        <taxon>Apatococcus</taxon>
    </lineage>
</organism>
<keyword evidence="10" id="KW-1185">Reference proteome</keyword>
<keyword evidence="2" id="KW-0547">Nucleotide-binding</keyword>
<dbReference type="Gene3D" id="1.10.8.60">
    <property type="match status" value="1"/>
</dbReference>
<accession>A0AAW1RU06</accession>
<evidence type="ECO:0000256" key="7">
    <source>
        <dbReference type="SAM" id="MobiDB-lite"/>
    </source>
</evidence>
<dbReference type="InterPro" id="IPR041569">
    <property type="entry name" value="AAA_lid_3"/>
</dbReference>
<dbReference type="FunFam" id="3.40.50.300:FF:001025">
    <property type="entry name" value="ATPase family, AAA domain-containing 2B"/>
    <property type="match status" value="1"/>
</dbReference>
<feature type="compositionally biased region" description="Low complexity" evidence="7">
    <location>
        <begin position="255"/>
        <end position="270"/>
    </location>
</feature>
<dbReference type="EMBL" id="JALJOV010001971">
    <property type="protein sequence ID" value="KAK9837211.1"/>
    <property type="molecule type" value="Genomic_DNA"/>
</dbReference>
<comment type="subcellular location">
    <subcellularLocation>
        <location evidence="1">Mitochondrion outer membrane</location>
        <topology evidence="1">Single-pass membrane protein</topology>
    </subcellularLocation>
</comment>
<feature type="region of interest" description="Disordered" evidence="7">
    <location>
        <begin position="814"/>
        <end position="871"/>
    </location>
</feature>
<feature type="compositionally biased region" description="Low complexity" evidence="7">
    <location>
        <begin position="821"/>
        <end position="845"/>
    </location>
</feature>
<dbReference type="InterPro" id="IPR027417">
    <property type="entry name" value="P-loop_NTPase"/>
</dbReference>
<evidence type="ECO:0000256" key="6">
    <source>
        <dbReference type="ARBA" id="ARBA00023128"/>
    </source>
</evidence>
<dbReference type="InterPro" id="IPR003960">
    <property type="entry name" value="ATPase_AAA_CS"/>
</dbReference>
<dbReference type="Pfam" id="PF00004">
    <property type="entry name" value="AAA"/>
    <property type="match status" value="1"/>
</dbReference>
<name>A0AAW1RU06_9CHLO</name>
<feature type="region of interest" description="Disordered" evidence="7">
    <location>
        <begin position="252"/>
        <end position="289"/>
    </location>
</feature>
<evidence type="ECO:0000256" key="2">
    <source>
        <dbReference type="ARBA" id="ARBA00022741"/>
    </source>
</evidence>
<proteinExistence type="predicted"/>
<dbReference type="InterPro" id="IPR003959">
    <property type="entry name" value="ATPase_AAA_core"/>
</dbReference>
<evidence type="ECO:0000256" key="1">
    <source>
        <dbReference type="ARBA" id="ARBA00004572"/>
    </source>
</evidence>
<dbReference type="GO" id="GO:0016887">
    <property type="term" value="F:ATP hydrolysis activity"/>
    <property type="evidence" value="ECO:0007669"/>
    <property type="project" value="InterPro"/>
</dbReference>
<feature type="non-terminal residue" evidence="9">
    <location>
        <position position="1"/>
    </location>
</feature>
<dbReference type="PROSITE" id="PS00674">
    <property type="entry name" value="AAA"/>
    <property type="match status" value="1"/>
</dbReference>
<dbReference type="Pfam" id="PF17862">
    <property type="entry name" value="AAA_lid_3"/>
    <property type="match status" value="1"/>
</dbReference>
<feature type="region of interest" description="Disordered" evidence="7">
    <location>
        <begin position="406"/>
        <end position="433"/>
    </location>
</feature>
<dbReference type="PANTHER" id="PTHR45644:SF85">
    <property type="entry name" value="P-LOOP CONTAINING NUCLEOSIDE TRIPHOSPHATE HYDROLASES SUPERFAMILY PROTEIN"/>
    <property type="match status" value="1"/>
</dbReference>
<dbReference type="Proteomes" id="UP001485043">
    <property type="component" value="Unassembled WGS sequence"/>
</dbReference>
<dbReference type="SUPFAM" id="SSF52540">
    <property type="entry name" value="P-loop containing nucleoside triphosphate hydrolases"/>
    <property type="match status" value="1"/>
</dbReference>
<feature type="domain" description="AAA+ ATPase" evidence="8">
    <location>
        <begin position="619"/>
        <end position="757"/>
    </location>
</feature>
<dbReference type="InterPro" id="IPR051701">
    <property type="entry name" value="Mito_OM_Translocase_MSP1"/>
</dbReference>
<gene>
    <name evidence="9" type="ORF">WJX84_010594</name>
</gene>
<evidence type="ECO:0000313" key="10">
    <source>
        <dbReference type="Proteomes" id="UP001485043"/>
    </source>
</evidence>
<keyword evidence="6" id="KW-0496">Mitochondrion</keyword>
<dbReference type="Gene3D" id="3.40.50.300">
    <property type="entry name" value="P-loop containing nucleotide triphosphate hydrolases"/>
    <property type="match status" value="1"/>
</dbReference>
<evidence type="ECO:0000313" key="9">
    <source>
        <dbReference type="EMBL" id="KAK9837211.1"/>
    </source>
</evidence>
<evidence type="ECO:0000256" key="4">
    <source>
        <dbReference type="ARBA" id="ARBA00022840"/>
    </source>
</evidence>
<keyword evidence="4" id="KW-0067">ATP-binding</keyword>
<keyword evidence="3" id="KW-0472">Membrane</keyword>